<dbReference type="Pfam" id="PF07606">
    <property type="entry name" value="DUF1569"/>
    <property type="match status" value="1"/>
</dbReference>
<accession>A0AAU6WVK2</accession>
<sequence length="135" mass="15958">MSRLHKNSPAKWGKMDVCQMMRHCSCVLQVPQNKLTLPPINKVFRMIGTATKIEMQLFNNGIPRNMPTFQKLIINFECDFDEEKQNLLKTLDDYLMYFKNGSLPDHHVLFGKMGEKDWGFLEYKHLDHHLKQFDV</sequence>
<evidence type="ECO:0000313" key="2">
    <source>
        <dbReference type="Proteomes" id="UP001463665"/>
    </source>
</evidence>
<protein>
    <submittedName>
        <fullName evidence="1">DUF1569 domain-containing protein</fullName>
    </submittedName>
</protein>
<proteinExistence type="predicted"/>
<dbReference type="RefSeq" id="WP_345767842.1">
    <property type="nucleotide sequence ID" value="NZ_CP154834.1"/>
</dbReference>
<organism evidence="1 2">
    <name type="scientific">Chryseobacterium endophyticum</name>
    <dbReference type="NCBI Taxonomy" id="1854762"/>
    <lineage>
        <taxon>Bacteria</taxon>
        <taxon>Pseudomonadati</taxon>
        <taxon>Bacteroidota</taxon>
        <taxon>Flavobacteriia</taxon>
        <taxon>Flavobacteriales</taxon>
        <taxon>Weeksellaceae</taxon>
        <taxon>Chryseobacterium group</taxon>
        <taxon>Chryseobacterium</taxon>
    </lineage>
</organism>
<evidence type="ECO:0000313" key="1">
    <source>
        <dbReference type="EMBL" id="XAO76509.1"/>
    </source>
</evidence>
<name>A0AAU6WVK2_9FLAO</name>
<keyword evidence="2" id="KW-1185">Reference proteome</keyword>
<dbReference type="EMBL" id="CP154834">
    <property type="protein sequence ID" value="XAO76509.1"/>
    <property type="molecule type" value="Genomic_DNA"/>
</dbReference>
<reference evidence="1 2" key="1">
    <citation type="submission" date="2024-04" db="EMBL/GenBank/DDBJ databases">
        <title>Genome sequencing and assembly of rice foliar adapted Chryseobacterium endophyticum OsEnb-ALM-A6.</title>
        <authorList>
            <person name="Kumar S."/>
            <person name="Javed M."/>
            <person name="Chouhan V."/>
            <person name="Charishma K."/>
            <person name="Patel A."/>
            <person name="Kumar M."/>
            <person name="Sahu K.P."/>
            <person name="Kumar A."/>
        </authorList>
    </citation>
    <scope>NUCLEOTIDE SEQUENCE [LARGE SCALE GENOMIC DNA]</scope>
    <source>
        <strain evidence="1 2">OsEnb-ALM-A6</strain>
    </source>
</reference>
<dbReference type="AlphaFoldDB" id="A0AAU6WVK2"/>
<dbReference type="Proteomes" id="UP001463665">
    <property type="component" value="Chromosome"/>
</dbReference>
<dbReference type="InterPro" id="IPR011463">
    <property type="entry name" value="DUF1569"/>
</dbReference>
<gene>
    <name evidence="1" type="ORF">AAFP95_14450</name>
</gene>